<feature type="transmembrane region" description="Helical" evidence="1">
    <location>
        <begin position="17"/>
        <end position="36"/>
    </location>
</feature>
<evidence type="ECO:0000313" key="2">
    <source>
        <dbReference type="EMBL" id="MBC2396206.1"/>
    </source>
</evidence>
<name>A0A923IYB1_CLOTT</name>
<protein>
    <submittedName>
        <fullName evidence="2">ABC transporter permease subunit</fullName>
    </submittedName>
</protein>
<organism evidence="2 3">
    <name type="scientific">Clostridium tetanomorphum</name>
    <dbReference type="NCBI Taxonomy" id="1553"/>
    <lineage>
        <taxon>Bacteria</taxon>
        <taxon>Bacillati</taxon>
        <taxon>Bacillota</taxon>
        <taxon>Clostridia</taxon>
        <taxon>Eubacteriales</taxon>
        <taxon>Clostridiaceae</taxon>
        <taxon>Clostridium</taxon>
    </lineage>
</organism>
<keyword evidence="1" id="KW-1133">Transmembrane helix</keyword>
<feature type="transmembrane region" description="Helical" evidence="1">
    <location>
        <begin position="48"/>
        <end position="73"/>
    </location>
</feature>
<gene>
    <name evidence="2" type="ORF">HGG79_00200</name>
</gene>
<sequence length="246" mass="28132">MLNLLKMELRKLKASKLFYFFIFLSLLQAIPVYLLSQRLGITNGKNTFNYMLFLQLSLSSGITIGVFAVDVVCNEFTSAYIKNLISYGHKRRNIYLSKAITTYIGIYIITFIAPIIITIINTHKNGFGEVFTTRSFLFMVKIFLMALIAHTAIGSMAVLVSFIVRKPVAGCVIIMGMDFINRLLNLIYVQKPNLRWALDKYPYMQLSSFFAEEVTEIQRMQSIMAFLCTILISTVLGIYIFKRSDI</sequence>
<evidence type="ECO:0000313" key="3">
    <source>
        <dbReference type="Proteomes" id="UP000563151"/>
    </source>
</evidence>
<keyword evidence="3" id="KW-1185">Reference proteome</keyword>
<dbReference type="RefSeq" id="WP_173680133.1">
    <property type="nucleotide sequence ID" value="NZ_JAAZWO010000001.1"/>
</dbReference>
<feature type="transmembrane region" description="Helical" evidence="1">
    <location>
        <begin position="223"/>
        <end position="241"/>
    </location>
</feature>
<reference evidence="2 3" key="1">
    <citation type="submission" date="2020-04" db="EMBL/GenBank/DDBJ databases">
        <title>Genomic insights into acetone-butanol-ethanol (ABE) fermentation by sequencing solventogenic clostridia strains.</title>
        <authorList>
            <person name="Brown S."/>
        </authorList>
    </citation>
    <scope>NUCLEOTIDE SEQUENCE [LARGE SCALE GENOMIC DNA]</scope>
    <source>
        <strain evidence="2 3">DJ011</strain>
    </source>
</reference>
<keyword evidence="1" id="KW-0472">Membrane</keyword>
<feature type="transmembrane region" description="Helical" evidence="1">
    <location>
        <begin position="94"/>
        <end position="120"/>
    </location>
</feature>
<proteinExistence type="predicted"/>
<dbReference type="AlphaFoldDB" id="A0A923IYB1"/>
<dbReference type="Pfam" id="PF12730">
    <property type="entry name" value="ABC2_membrane_4"/>
    <property type="match status" value="1"/>
</dbReference>
<dbReference type="PANTHER" id="PTHR37305:SF1">
    <property type="entry name" value="MEMBRANE PROTEIN"/>
    <property type="match status" value="1"/>
</dbReference>
<accession>A0A923IYB1</accession>
<dbReference type="Proteomes" id="UP000563151">
    <property type="component" value="Unassembled WGS sequence"/>
</dbReference>
<dbReference type="EMBL" id="JAAZWO010000001">
    <property type="protein sequence ID" value="MBC2396206.1"/>
    <property type="molecule type" value="Genomic_DNA"/>
</dbReference>
<evidence type="ECO:0000256" key="1">
    <source>
        <dbReference type="SAM" id="Phobius"/>
    </source>
</evidence>
<comment type="caution">
    <text evidence="2">The sequence shown here is derived from an EMBL/GenBank/DDBJ whole genome shotgun (WGS) entry which is preliminary data.</text>
</comment>
<dbReference type="PANTHER" id="PTHR37305">
    <property type="entry name" value="INTEGRAL MEMBRANE PROTEIN-RELATED"/>
    <property type="match status" value="1"/>
</dbReference>
<feature type="transmembrane region" description="Helical" evidence="1">
    <location>
        <begin position="140"/>
        <end position="164"/>
    </location>
</feature>
<keyword evidence="1" id="KW-0812">Transmembrane</keyword>